<dbReference type="OrthoDB" id="9806939at2"/>
<dbReference type="AlphaFoldDB" id="A0A1Y1SHN0"/>
<dbReference type="Gene3D" id="2.40.30.170">
    <property type="match status" value="1"/>
</dbReference>
<evidence type="ECO:0000256" key="2">
    <source>
        <dbReference type="SAM" id="Coils"/>
    </source>
</evidence>
<comment type="similarity">
    <text evidence="1">Belongs to the membrane fusion protein (MFP) (TC 8.A.1) family.</text>
</comment>
<dbReference type="GO" id="GO:1990281">
    <property type="term" value="C:efflux pump complex"/>
    <property type="evidence" value="ECO:0007669"/>
    <property type="project" value="TreeGrafter"/>
</dbReference>
<proteinExistence type="inferred from homology"/>
<name>A0A1Y1SHN0_9GAMM</name>
<keyword evidence="2" id="KW-0175">Coiled coil</keyword>
<dbReference type="STRING" id="1317117.ATO7_03505"/>
<gene>
    <name evidence="5" type="ORF">ATO7_03505</name>
</gene>
<dbReference type="InterPro" id="IPR058792">
    <property type="entry name" value="Beta-barrel_RND_2"/>
</dbReference>
<protein>
    <submittedName>
        <fullName evidence="5">Efflux transporter, RND family, MFP subunit</fullName>
    </submittedName>
</protein>
<dbReference type="Proteomes" id="UP000192342">
    <property type="component" value="Unassembled WGS sequence"/>
</dbReference>
<dbReference type="Gene3D" id="1.10.287.470">
    <property type="entry name" value="Helix hairpin bin"/>
    <property type="match status" value="1"/>
</dbReference>
<dbReference type="PANTHER" id="PTHR30469">
    <property type="entry name" value="MULTIDRUG RESISTANCE PROTEIN MDTA"/>
    <property type="match status" value="1"/>
</dbReference>
<evidence type="ECO:0000256" key="1">
    <source>
        <dbReference type="ARBA" id="ARBA00009477"/>
    </source>
</evidence>
<sequence length="374" mass="40135">MTFKRMLIMLGACLIVFGGVFGMKFMGSKAMNDYFDNMPTPAVTILSATVERMQWSRDVPSVGSLVAVNGTDITSQAGGIVDTIHFTAGSQVETGDLLVSLETSTEKAELAQLKAQADIAEVNLRRARDLIKRKVLSQSEFDQTKAEAAAARAAADAQQARLDQKEVRAPFAGVLGIRQISVGEYLAAGAPMVSLQSLDPMEIEFALPEARLSMVDVGLPISVSVDAWPGESFSGQVSVIEPRIDNATRNFRARGSVSNPEGKLRAGMFGRITIQRPGTDSVLAIPRTSISYDSFGTSVFVIQKAEDDAEKQVVNQRFIRIGKARGDFVEVLEGLEEGEQIASGGLLKLRNGAPVIIDNSVPTEPSLNPDVADT</sequence>
<comment type="caution">
    <text evidence="5">The sequence shown here is derived from an EMBL/GenBank/DDBJ whole genome shotgun (WGS) entry which is preliminary data.</text>
</comment>
<evidence type="ECO:0000259" key="3">
    <source>
        <dbReference type="Pfam" id="PF25954"/>
    </source>
</evidence>
<dbReference type="RefSeq" id="WP_083559571.1">
    <property type="nucleotide sequence ID" value="NZ_AQQV01000001.1"/>
</dbReference>
<reference evidence="5 6" key="1">
    <citation type="submission" date="2013-04" db="EMBL/GenBank/DDBJ databases">
        <title>Oceanococcus atlanticus 22II-S10r2 Genome Sequencing.</title>
        <authorList>
            <person name="Lai Q."/>
            <person name="Li G."/>
            <person name="Shao Z."/>
        </authorList>
    </citation>
    <scope>NUCLEOTIDE SEQUENCE [LARGE SCALE GENOMIC DNA]</scope>
    <source>
        <strain evidence="5 6">22II-S10r2</strain>
    </source>
</reference>
<feature type="coiled-coil region" evidence="2">
    <location>
        <begin position="110"/>
        <end position="168"/>
    </location>
</feature>
<evidence type="ECO:0000313" key="6">
    <source>
        <dbReference type="Proteomes" id="UP000192342"/>
    </source>
</evidence>
<dbReference type="Pfam" id="PF25973">
    <property type="entry name" value="BSH_CzcB"/>
    <property type="match status" value="1"/>
</dbReference>
<dbReference type="SUPFAM" id="SSF111369">
    <property type="entry name" value="HlyD-like secretion proteins"/>
    <property type="match status" value="1"/>
</dbReference>
<dbReference type="Gene3D" id="2.40.420.20">
    <property type="match status" value="1"/>
</dbReference>
<dbReference type="Gene3D" id="2.40.50.100">
    <property type="match status" value="1"/>
</dbReference>
<dbReference type="InterPro" id="IPR006143">
    <property type="entry name" value="RND_pump_MFP"/>
</dbReference>
<feature type="domain" description="CusB-like beta-barrel" evidence="3">
    <location>
        <begin position="203"/>
        <end position="276"/>
    </location>
</feature>
<keyword evidence="6" id="KW-1185">Reference proteome</keyword>
<dbReference type="Pfam" id="PF25954">
    <property type="entry name" value="Beta-barrel_RND_2"/>
    <property type="match status" value="1"/>
</dbReference>
<evidence type="ECO:0000313" key="5">
    <source>
        <dbReference type="EMBL" id="ORE88910.1"/>
    </source>
</evidence>
<dbReference type="PANTHER" id="PTHR30469:SF11">
    <property type="entry name" value="BLL4320 PROTEIN"/>
    <property type="match status" value="1"/>
</dbReference>
<dbReference type="InterPro" id="IPR058647">
    <property type="entry name" value="BSH_CzcB-like"/>
</dbReference>
<dbReference type="EMBL" id="AQQV01000001">
    <property type="protein sequence ID" value="ORE88910.1"/>
    <property type="molecule type" value="Genomic_DNA"/>
</dbReference>
<evidence type="ECO:0000259" key="4">
    <source>
        <dbReference type="Pfam" id="PF25973"/>
    </source>
</evidence>
<dbReference type="FunFam" id="2.40.30.170:FF:000010">
    <property type="entry name" value="Efflux RND transporter periplasmic adaptor subunit"/>
    <property type="match status" value="1"/>
</dbReference>
<dbReference type="NCBIfam" id="TIGR01730">
    <property type="entry name" value="RND_mfp"/>
    <property type="match status" value="1"/>
</dbReference>
<accession>A0A1Y1SHN0</accession>
<feature type="domain" description="CzcB-like barrel-sandwich hybrid" evidence="4">
    <location>
        <begin position="72"/>
        <end position="190"/>
    </location>
</feature>
<dbReference type="GO" id="GO:0015562">
    <property type="term" value="F:efflux transmembrane transporter activity"/>
    <property type="evidence" value="ECO:0007669"/>
    <property type="project" value="TreeGrafter"/>
</dbReference>
<organism evidence="5 6">
    <name type="scientific">Oceanococcus atlanticus</name>
    <dbReference type="NCBI Taxonomy" id="1317117"/>
    <lineage>
        <taxon>Bacteria</taxon>
        <taxon>Pseudomonadati</taxon>
        <taxon>Pseudomonadota</taxon>
        <taxon>Gammaproteobacteria</taxon>
        <taxon>Chromatiales</taxon>
        <taxon>Oceanococcaceae</taxon>
        <taxon>Oceanococcus</taxon>
    </lineage>
</organism>